<dbReference type="CTD" id="20317118"/>
<dbReference type="AlphaFoldDB" id="A0A074ZXN9"/>
<proteinExistence type="predicted"/>
<evidence type="ECO:0000313" key="1">
    <source>
        <dbReference type="EMBL" id="KER30692.1"/>
    </source>
</evidence>
<dbReference type="KEGG" id="ovi:T265_02930"/>
<evidence type="ECO:0000313" key="2">
    <source>
        <dbReference type="Proteomes" id="UP000054324"/>
    </source>
</evidence>
<dbReference type="Proteomes" id="UP000054324">
    <property type="component" value="Unassembled WGS sequence"/>
</dbReference>
<accession>A0A074ZXN9</accession>
<dbReference type="EMBL" id="KL596657">
    <property type="protein sequence ID" value="KER30692.1"/>
    <property type="molecule type" value="Genomic_DNA"/>
</dbReference>
<protein>
    <submittedName>
        <fullName evidence="1">Uncharacterized protein</fullName>
    </submittedName>
</protein>
<sequence length="107" mass="12188">MYAILKAIEMKSPPRMLTIFEQNACAVVEVNAPQKCIIHSLGVMQALGGQLCAWKPVQFHGVLRHEVMQLELGLRGWIRATCHRNRFLAYIASTLRAFIDHQDKTTR</sequence>
<dbReference type="GeneID" id="20317118"/>
<organism evidence="1 2">
    <name type="scientific">Opisthorchis viverrini</name>
    <name type="common">Southeast Asian liver fluke</name>
    <dbReference type="NCBI Taxonomy" id="6198"/>
    <lineage>
        <taxon>Eukaryota</taxon>
        <taxon>Metazoa</taxon>
        <taxon>Spiralia</taxon>
        <taxon>Lophotrochozoa</taxon>
        <taxon>Platyhelminthes</taxon>
        <taxon>Trematoda</taxon>
        <taxon>Digenea</taxon>
        <taxon>Opisthorchiida</taxon>
        <taxon>Opisthorchiata</taxon>
        <taxon>Opisthorchiidae</taxon>
        <taxon>Opisthorchis</taxon>
    </lineage>
</organism>
<keyword evidence="2" id="KW-1185">Reference proteome</keyword>
<name>A0A074ZXN9_OPIVI</name>
<reference evidence="1 2" key="1">
    <citation type="submission" date="2013-11" db="EMBL/GenBank/DDBJ databases">
        <title>Opisthorchis viverrini - life in the bile duct.</title>
        <authorList>
            <person name="Young N.D."/>
            <person name="Nagarajan N."/>
            <person name="Lin S.J."/>
            <person name="Korhonen P.K."/>
            <person name="Jex A.R."/>
            <person name="Hall R.S."/>
            <person name="Safavi-Hemami H."/>
            <person name="Kaewkong W."/>
            <person name="Bertrand D."/>
            <person name="Gao S."/>
            <person name="Seet Q."/>
            <person name="Wongkham S."/>
            <person name="Teh B.T."/>
            <person name="Wongkham C."/>
            <person name="Intapan P.M."/>
            <person name="Maleewong W."/>
            <person name="Yang X."/>
            <person name="Hu M."/>
            <person name="Wang Z."/>
            <person name="Hofmann A."/>
            <person name="Sternberg P.W."/>
            <person name="Tan P."/>
            <person name="Wang J."/>
            <person name="Gasser R.B."/>
        </authorList>
    </citation>
    <scope>NUCLEOTIDE SEQUENCE [LARGE SCALE GENOMIC DNA]</scope>
</reference>
<dbReference type="RefSeq" id="XP_009165558.1">
    <property type="nucleotide sequence ID" value="XM_009167294.1"/>
</dbReference>
<gene>
    <name evidence="1" type="ORF">T265_02930</name>
</gene>